<evidence type="ECO:0000313" key="4">
    <source>
        <dbReference type="EMBL" id="KAK5641175.1"/>
    </source>
</evidence>
<accession>A0AAN7V2Q6</accession>
<keyword evidence="2" id="KW-0560">Oxidoreductase</keyword>
<proteinExistence type="inferred from homology"/>
<sequence length="247" mass="27083">MDRWCGKVAIVTGVSAGIGASIAEKLVESGVLVVGLARRVDRVKELADKLKDKQGKLYPIQADVRLEEDILHSFKWVKENLGPVHILINNAGLLRNTTLRDGDTMMWKQMLDTNVLGLCMATREAVKNMKENSVDGHIIHINSVVGHVVANIPNYNIYIATKHAVTALTETLRQELVSVGSKIKISSVSPGVVDTEFPLDSEHLIGLYKKIPSLAAEDVANAVIYVISTPPHVQVHELIIKPVGEEY</sequence>
<dbReference type="PANTHER" id="PTHR43115">
    <property type="entry name" value="DEHYDROGENASE/REDUCTASE SDR FAMILY MEMBER 11"/>
    <property type="match status" value="1"/>
</dbReference>
<evidence type="ECO:0000256" key="3">
    <source>
        <dbReference type="RuleBase" id="RU000363"/>
    </source>
</evidence>
<dbReference type="PRINTS" id="PR00080">
    <property type="entry name" value="SDRFAMILY"/>
</dbReference>
<dbReference type="Gene3D" id="3.40.50.720">
    <property type="entry name" value="NAD(P)-binding Rossmann-like Domain"/>
    <property type="match status" value="1"/>
</dbReference>
<evidence type="ECO:0008006" key="6">
    <source>
        <dbReference type="Google" id="ProtNLM"/>
    </source>
</evidence>
<dbReference type="PRINTS" id="PR00081">
    <property type="entry name" value="GDHRDH"/>
</dbReference>
<dbReference type="Pfam" id="PF00106">
    <property type="entry name" value="adh_short"/>
    <property type="match status" value="1"/>
</dbReference>
<gene>
    <name evidence="4" type="ORF">RI129_009722</name>
</gene>
<evidence type="ECO:0000256" key="2">
    <source>
        <dbReference type="ARBA" id="ARBA00023002"/>
    </source>
</evidence>
<dbReference type="EMBL" id="JAVRBK010000007">
    <property type="protein sequence ID" value="KAK5641175.1"/>
    <property type="molecule type" value="Genomic_DNA"/>
</dbReference>
<name>A0AAN7V2Q6_9COLE</name>
<dbReference type="InterPro" id="IPR002347">
    <property type="entry name" value="SDR_fam"/>
</dbReference>
<reference evidence="4 5" key="1">
    <citation type="journal article" date="2024" name="Insects">
        <title>An Improved Chromosome-Level Genome Assembly of the Firefly Pyrocoelia pectoralis.</title>
        <authorList>
            <person name="Fu X."/>
            <person name="Meyer-Rochow V.B."/>
            <person name="Ballantyne L."/>
            <person name="Zhu X."/>
        </authorList>
    </citation>
    <scope>NUCLEOTIDE SEQUENCE [LARGE SCALE GENOMIC DNA]</scope>
    <source>
        <strain evidence="4">XCY_ONT2</strain>
    </source>
</reference>
<keyword evidence="5" id="KW-1185">Reference proteome</keyword>
<dbReference type="SUPFAM" id="SSF51735">
    <property type="entry name" value="NAD(P)-binding Rossmann-fold domains"/>
    <property type="match status" value="1"/>
</dbReference>
<dbReference type="FunFam" id="3.40.50.720:FF:000047">
    <property type="entry name" value="NADP-dependent L-serine/L-allo-threonine dehydrogenase"/>
    <property type="match status" value="1"/>
</dbReference>
<organism evidence="4 5">
    <name type="scientific">Pyrocoelia pectoralis</name>
    <dbReference type="NCBI Taxonomy" id="417401"/>
    <lineage>
        <taxon>Eukaryota</taxon>
        <taxon>Metazoa</taxon>
        <taxon>Ecdysozoa</taxon>
        <taxon>Arthropoda</taxon>
        <taxon>Hexapoda</taxon>
        <taxon>Insecta</taxon>
        <taxon>Pterygota</taxon>
        <taxon>Neoptera</taxon>
        <taxon>Endopterygota</taxon>
        <taxon>Coleoptera</taxon>
        <taxon>Polyphaga</taxon>
        <taxon>Elateriformia</taxon>
        <taxon>Elateroidea</taxon>
        <taxon>Lampyridae</taxon>
        <taxon>Lampyrinae</taxon>
        <taxon>Pyrocoelia</taxon>
    </lineage>
</organism>
<comment type="similarity">
    <text evidence="1 3">Belongs to the short-chain dehydrogenases/reductases (SDR) family.</text>
</comment>
<comment type="caution">
    <text evidence="4">The sequence shown here is derived from an EMBL/GenBank/DDBJ whole genome shotgun (WGS) entry which is preliminary data.</text>
</comment>
<dbReference type="PANTHER" id="PTHR43115:SF4">
    <property type="entry name" value="DEHYDROGENASE_REDUCTASE SDR FAMILY MEMBER 11"/>
    <property type="match status" value="1"/>
</dbReference>
<dbReference type="Proteomes" id="UP001329430">
    <property type="component" value="Chromosome 7"/>
</dbReference>
<protein>
    <recommendedName>
        <fullName evidence="6">Farnesol dehydrogenase</fullName>
    </recommendedName>
</protein>
<dbReference type="GO" id="GO:0016616">
    <property type="term" value="F:oxidoreductase activity, acting on the CH-OH group of donors, NAD or NADP as acceptor"/>
    <property type="evidence" value="ECO:0007669"/>
    <property type="project" value="UniProtKB-ARBA"/>
</dbReference>
<dbReference type="AlphaFoldDB" id="A0AAN7V2Q6"/>
<evidence type="ECO:0000313" key="5">
    <source>
        <dbReference type="Proteomes" id="UP001329430"/>
    </source>
</evidence>
<evidence type="ECO:0000256" key="1">
    <source>
        <dbReference type="ARBA" id="ARBA00006484"/>
    </source>
</evidence>
<dbReference type="InterPro" id="IPR036291">
    <property type="entry name" value="NAD(P)-bd_dom_sf"/>
</dbReference>